<accession>A0A8T0W0T6</accession>
<gene>
    <name evidence="1" type="ORF">PVAP13_2KG283800</name>
</gene>
<dbReference type="InterPro" id="IPR038765">
    <property type="entry name" value="Papain-like_cys_pep_sf"/>
</dbReference>
<proteinExistence type="predicted"/>
<protein>
    <submittedName>
        <fullName evidence="1">Uncharacterized protein</fullName>
    </submittedName>
</protein>
<organism evidence="1 2">
    <name type="scientific">Panicum virgatum</name>
    <name type="common">Blackwell switchgrass</name>
    <dbReference type="NCBI Taxonomy" id="38727"/>
    <lineage>
        <taxon>Eukaryota</taxon>
        <taxon>Viridiplantae</taxon>
        <taxon>Streptophyta</taxon>
        <taxon>Embryophyta</taxon>
        <taxon>Tracheophyta</taxon>
        <taxon>Spermatophyta</taxon>
        <taxon>Magnoliopsida</taxon>
        <taxon>Liliopsida</taxon>
        <taxon>Poales</taxon>
        <taxon>Poaceae</taxon>
        <taxon>PACMAD clade</taxon>
        <taxon>Panicoideae</taxon>
        <taxon>Panicodae</taxon>
        <taxon>Paniceae</taxon>
        <taxon>Panicinae</taxon>
        <taxon>Panicum</taxon>
        <taxon>Panicum sect. Hiantes</taxon>
    </lineage>
</organism>
<dbReference type="EMBL" id="CM029039">
    <property type="protein sequence ID" value="KAG2642911.1"/>
    <property type="molecule type" value="Genomic_DNA"/>
</dbReference>
<dbReference type="Proteomes" id="UP000823388">
    <property type="component" value="Chromosome 2K"/>
</dbReference>
<reference evidence="1" key="1">
    <citation type="submission" date="2020-05" db="EMBL/GenBank/DDBJ databases">
        <title>WGS assembly of Panicum virgatum.</title>
        <authorList>
            <person name="Lovell J.T."/>
            <person name="Jenkins J."/>
            <person name="Shu S."/>
            <person name="Juenger T.E."/>
            <person name="Schmutz J."/>
        </authorList>
    </citation>
    <scope>NUCLEOTIDE SEQUENCE</scope>
    <source>
        <strain evidence="1">AP13</strain>
    </source>
</reference>
<evidence type="ECO:0000313" key="2">
    <source>
        <dbReference type="Proteomes" id="UP000823388"/>
    </source>
</evidence>
<dbReference type="AlphaFoldDB" id="A0A8T0W0T6"/>
<keyword evidence="2" id="KW-1185">Reference proteome</keyword>
<comment type="caution">
    <text evidence="1">The sequence shown here is derived from an EMBL/GenBank/DDBJ whole genome shotgun (WGS) entry which is preliminary data.</text>
</comment>
<evidence type="ECO:0000313" key="1">
    <source>
        <dbReference type="EMBL" id="KAG2642911.1"/>
    </source>
</evidence>
<name>A0A8T0W0T6_PANVG</name>
<dbReference type="SUPFAM" id="SSF54001">
    <property type="entry name" value="Cysteine proteinases"/>
    <property type="match status" value="1"/>
</dbReference>
<sequence>MCPNLELDSVRSSAEIVIFNFKMTFKYAYPRSTTHNIFQMTTTFRNVTWSKNHCDSGIFVMKLMQSHDGNKQHLFKPEDAKPLRECISYYRHMHATKSTTPL</sequence>